<dbReference type="STRING" id="1257118.L8H7M2"/>
<comment type="function">
    <text evidence="7">Myosin is a protein that binds to F-actin and has ATPase activity that is activated by F-actin.</text>
</comment>
<dbReference type="Gene3D" id="3.40.850.10">
    <property type="entry name" value="Kinesin motor domain"/>
    <property type="match status" value="1"/>
</dbReference>
<feature type="domain" description="Myosin motor" evidence="14">
    <location>
        <begin position="87"/>
        <end position="751"/>
    </location>
</feature>
<dbReference type="Gene3D" id="1.25.40.530">
    <property type="entry name" value="MyTH4 domain"/>
    <property type="match status" value="1"/>
</dbReference>
<dbReference type="InterPro" id="IPR036961">
    <property type="entry name" value="Kinesin_motor_dom_sf"/>
</dbReference>
<evidence type="ECO:0000256" key="2">
    <source>
        <dbReference type="ARBA" id="ARBA00022741"/>
    </source>
</evidence>
<dbReference type="PROSITE" id="PS51016">
    <property type="entry name" value="MYTH4"/>
    <property type="match status" value="1"/>
</dbReference>
<evidence type="ECO:0000256" key="10">
    <source>
        <dbReference type="SAM" id="MobiDB-lite"/>
    </source>
</evidence>
<feature type="domain" description="MyTH4" evidence="13">
    <location>
        <begin position="1261"/>
        <end position="1413"/>
    </location>
</feature>
<keyword evidence="1 8" id="KW-0728">SH3 domain</keyword>
<dbReference type="RefSeq" id="XP_004345363.1">
    <property type="nucleotide sequence ID" value="XM_004345313.1"/>
</dbReference>
<gene>
    <name evidence="15" type="ORF">ACA1_024380</name>
</gene>
<dbReference type="PROSITE" id="PS50002">
    <property type="entry name" value="SH3"/>
    <property type="match status" value="1"/>
</dbReference>
<evidence type="ECO:0000256" key="1">
    <source>
        <dbReference type="ARBA" id="ARBA00022443"/>
    </source>
</evidence>
<dbReference type="Gene3D" id="2.20.70.10">
    <property type="match status" value="1"/>
</dbReference>
<evidence type="ECO:0000256" key="5">
    <source>
        <dbReference type="ARBA" id="ARBA00023175"/>
    </source>
</evidence>
<dbReference type="SMART" id="SM00139">
    <property type="entry name" value="MyTH4"/>
    <property type="match status" value="1"/>
</dbReference>
<dbReference type="PRINTS" id="PR00193">
    <property type="entry name" value="MYOSINHEAVY"/>
</dbReference>
<dbReference type="GO" id="GO:0005524">
    <property type="term" value="F:ATP binding"/>
    <property type="evidence" value="ECO:0007669"/>
    <property type="project" value="UniProtKB-UniRule"/>
</dbReference>
<dbReference type="GO" id="GO:0016459">
    <property type="term" value="C:myosin complex"/>
    <property type="evidence" value="ECO:0007669"/>
    <property type="project" value="UniProtKB-KW"/>
</dbReference>
<evidence type="ECO:0000256" key="3">
    <source>
        <dbReference type="ARBA" id="ARBA00022840"/>
    </source>
</evidence>
<name>L8H7M2_ACACF</name>
<dbReference type="SUPFAM" id="SSF50044">
    <property type="entry name" value="SH3-domain"/>
    <property type="match status" value="1"/>
</dbReference>
<dbReference type="Gene3D" id="1.10.10.820">
    <property type="match status" value="1"/>
</dbReference>
<dbReference type="SUPFAM" id="SSF51045">
    <property type="entry name" value="WW domain"/>
    <property type="match status" value="1"/>
</dbReference>
<dbReference type="PROSITE" id="PS01159">
    <property type="entry name" value="WW_DOMAIN_1"/>
    <property type="match status" value="1"/>
</dbReference>
<dbReference type="InterPro" id="IPR036020">
    <property type="entry name" value="WW_dom_sf"/>
</dbReference>
<dbReference type="GO" id="GO:0000146">
    <property type="term" value="F:microfilament motor activity"/>
    <property type="evidence" value="ECO:0007669"/>
    <property type="project" value="TreeGrafter"/>
</dbReference>
<keyword evidence="4 9" id="KW-0518">Myosin</keyword>
<dbReference type="InterPro" id="IPR000857">
    <property type="entry name" value="MyTH4_dom"/>
</dbReference>
<dbReference type="Gene3D" id="1.20.5.4820">
    <property type="match status" value="1"/>
</dbReference>
<keyword evidence="6 9" id="KW-0009">Actin-binding</keyword>
<dbReference type="CDD" id="cd00174">
    <property type="entry name" value="SH3"/>
    <property type="match status" value="1"/>
</dbReference>
<feature type="domain" description="WW" evidence="12">
    <location>
        <begin position="5"/>
        <end position="34"/>
    </location>
</feature>
<dbReference type="InterPro" id="IPR036028">
    <property type="entry name" value="SH3-like_dom_sf"/>
</dbReference>
<dbReference type="Pfam" id="PF00397">
    <property type="entry name" value="WW"/>
    <property type="match status" value="1"/>
</dbReference>
<dbReference type="SMART" id="SM00326">
    <property type="entry name" value="SH3"/>
    <property type="match status" value="1"/>
</dbReference>
<dbReference type="SMART" id="SM00456">
    <property type="entry name" value="WW"/>
    <property type="match status" value="1"/>
</dbReference>
<dbReference type="InterPro" id="IPR027417">
    <property type="entry name" value="P-loop_NTPase"/>
</dbReference>
<feature type="domain" description="SH3" evidence="11">
    <location>
        <begin position="1513"/>
        <end position="1571"/>
    </location>
</feature>
<dbReference type="FunFam" id="1.10.10.820:FF:000001">
    <property type="entry name" value="Myosin heavy chain"/>
    <property type="match status" value="1"/>
</dbReference>
<evidence type="ECO:0000313" key="15">
    <source>
        <dbReference type="EMBL" id="ELR21237.1"/>
    </source>
</evidence>
<evidence type="ECO:0000259" key="13">
    <source>
        <dbReference type="PROSITE" id="PS51016"/>
    </source>
</evidence>
<dbReference type="InterPro" id="IPR001452">
    <property type="entry name" value="SH3_domain"/>
</dbReference>
<keyword evidence="5 9" id="KW-0505">Motor protein</keyword>
<dbReference type="GO" id="GO:0051015">
    <property type="term" value="F:actin filament binding"/>
    <property type="evidence" value="ECO:0007669"/>
    <property type="project" value="TreeGrafter"/>
</dbReference>
<dbReference type="GO" id="GO:0016020">
    <property type="term" value="C:membrane"/>
    <property type="evidence" value="ECO:0007669"/>
    <property type="project" value="TreeGrafter"/>
</dbReference>
<feature type="region of interest" description="Disordered" evidence="10">
    <location>
        <begin position="1436"/>
        <end position="1460"/>
    </location>
</feature>
<dbReference type="GO" id="GO:0007015">
    <property type="term" value="P:actin filament organization"/>
    <property type="evidence" value="ECO:0007669"/>
    <property type="project" value="TreeGrafter"/>
</dbReference>
<dbReference type="PANTHER" id="PTHR13140:SF706">
    <property type="entry name" value="DILUTE CLASS UNCONVENTIONAL MYOSIN, ISOFORM C"/>
    <property type="match status" value="1"/>
</dbReference>
<feature type="region of interest" description="Actin-binding" evidence="9">
    <location>
        <begin position="629"/>
        <end position="651"/>
    </location>
</feature>
<dbReference type="GO" id="GO:0005737">
    <property type="term" value="C:cytoplasm"/>
    <property type="evidence" value="ECO:0007669"/>
    <property type="project" value="TreeGrafter"/>
</dbReference>
<feature type="binding site" evidence="9">
    <location>
        <begin position="180"/>
        <end position="187"/>
    </location>
    <ligand>
        <name>ATP</name>
        <dbReference type="ChEBI" id="CHEBI:30616"/>
    </ligand>
</feature>
<dbReference type="OMA" id="MKQIRDN"/>
<organism evidence="15 16">
    <name type="scientific">Acanthamoeba castellanii (strain ATCC 30010 / Neff)</name>
    <dbReference type="NCBI Taxonomy" id="1257118"/>
    <lineage>
        <taxon>Eukaryota</taxon>
        <taxon>Amoebozoa</taxon>
        <taxon>Discosea</taxon>
        <taxon>Longamoebia</taxon>
        <taxon>Centramoebida</taxon>
        <taxon>Acanthamoebidae</taxon>
        <taxon>Acanthamoeba</taxon>
    </lineage>
</organism>
<dbReference type="PROSITE" id="PS50020">
    <property type="entry name" value="WW_DOMAIN_2"/>
    <property type="match status" value="1"/>
</dbReference>
<evidence type="ECO:0000256" key="8">
    <source>
        <dbReference type="PROSITE-ProRule" id="PRU00192"/>
    </source>
</evidence>
<evidence type="ECO:0000256" key="9">
    <source>
        <dbReference type="PROSITE-ProRule" id="PRU00782"/>
    </source>
</evidence>
<dbReference type="Pfam" id="PF00784">
    <property type="entry name" value="MyTH4"/>
    <property type="match status" value="1"/>
</dbReference>
<dbReference type="Pfam" id="PF00063">
    <property type="entry name" value="Myosin_head"/>
    <property type="match status" value="1"/>
</dbReference>
<evidence type="ECO:0000259" key="12">
    <source>
        <dbReference type="PROSITE" id="PS50020"/>
    </source>
</evidence>
<evidence type="ECO:0000313" key="16">
    <source>
        <dbReference type="Proteomes" id="UP000011083"/>
    </source>
</evidence>
<dbReference type="PROSITE" id="PS51456">
    <property type="entry name" value="MYOSIN_MOTOR"/>
    <property type="match status" value="1"/>
</dbReference>
<evidence type="ECO:0000256" key="7">
    <source>
        <dbReference type="ARBA" id="ARBA00055741"/>
    </source>
</evidence>
<keyword evidence="2 9" id="KW-0547">Nucleotide-binding</keyword>
<dbReference type="InterPro" id="IPR001609">
    <property type="entry name" value="Myosin_head_motor_dom-like"/>
</dbReference>
<dbReference type="Gene3D" id="2.30.30.40">
    <property type="entry name" value="SH3 Domains"/>
    <property type="match status" value="1"/>
</dbReference>
<dbReference type="VEuPathDB" id="AmoebaDB:ACA1_024380"/>
<dbReference type="Gene3D" id="1.20.58.530">
    <property type="match status" value="1"/>
</dbReference>
<proteinExistence type="inferred from homology"/>
<feature type="compositionally biased region" description="Low complexity" evidence="10">
    <location>
        <begin position="1477"/>
        <end position="1491"/>
    </location>
</feature>
<dbReference type="EMBL" id="KB007906">
    <property type="protein sequence ID" value="ELR21237.1"/>
    <property type="molecule type" value="Genomic_DNA"/>
</dbReference>
<feature type="region of interest" description="Disordered" evidence="10">
    <location>
        <begin position="1477"/>
        <end position="1510"/>
    </location>
</feature>
<evidence type="ECO:0000259" key="14">
    <source>
        <dbReference type="PROSITE" id="PS51456"/>
    </source>
</evidence>
<reference evidence="15 16" key="1">
    <citation type="journal article" date="2013" name="Genome Biol.">
        <title>Genome of Acanthamoeba castellanii highlights extensive lateral gene transfer and early evolution of tyrosine kinase signaling.</title>
        <authorList>
            <person name="Clarke M."/>
            <person name="Lohan A.J."/>
            <person name="Liu B."/>
            <person name="Lagkouvardos I."/>
            <person name="Roy S."/>
            <person name="Zafar N."/>
            <person name="Bertelli C."/>
            <person name="Schilde C."/>
            <person name="Kianianmomeni A."/>
            <person name="Burglin T.R."/>
            <person name="Frech C."/>
            <person name="Turcotte B."/>
            <person name="Kopec K.O."/>
            <person name="Synnott J.M."/>
            <person name="Choo C."/>
            <person name="Paponov I."/>
            <person name="Finkler A."/>
            <person name="Soon Heng Tan C."/>
            <person name="Hutchins A.P."/>
            <person name="Weinmeier T."/>
            <person name="Rattei T."/>
            <person name="Chu J.S."/>
            <person name="Gimenez G."/>
            <person name="Irimia M."/>
            <person name="Rigden D.J."/>
            <person name="Fitzpatrick D.A."/>
            <person name="Lorenzo-Morales J."/>
            <person name="Bateman A."/>
            <person name="Chiu C.H."/>
            <person name="Tang P."/>
            <person name="Hegemann P."/>
            <person name="Fromm H."/>
            <person name="Raoult D."/>
            <person name="Greub G."/>
            <person name="Miranda-Saavedra D."/>
            <person name="Chen N."/>
            <person name="Nash P."/>
            <person name="Ginger M.L."/>
            <person name="Horn M."/>
            <person name="Schaap P."/>
            <person name="Caler L."/>
            <person name="Loftus B."/>
        </authorList>
    </citation>
    <scope>NUCLEOTIDE SEQUENCE [LARGE SCALE GENOMIC DNA]</scope>
    <source>
        <strain evidence="15 16">Neff</strain>
    </source>
</reference>
<comment type="similarity">
    <text evidence="9">Belongs to the TRAFAC class myosin-kinesin ATPase superfamily. Myosin family.</text>
</comment>
<dbReference type="Pfam" id="PF14604">
    <property type="entry name" value="SH3_9"/>
    <property type="match status" value="1"/>
</dbReference>
<keyword evidence="16" id="KW-1185">Reference proteome</keyword>
<accession>L8H7M2</accession>
<dbReference type="InterPro" id="IPR038185">
    <property type="entry name" value="MyTH4_dom_sf"/>
</dbReference>
<evidence type="ECO:0000256" key="4">
    <source>
        <dbReference type="ARBA" id="ARBA00023123"/>
    </source>
</evidence>
<dbReference type="KEGG" id="acan:ACA1_024380"/>
<dbReference type="CDD" id="cd00201">
    <property type="entry name" value="WW"/>
    <property type="match status" value="1"/>
</dbReference>
<dbReference type="InterPro" id="IPR001202">
    <property type="entry name" value="WW_dom"/>
</dbReference>
<dbReference type="Proteomes" id="UP000011083">
    <property type="component" value="Unassembled WGS sequence"/>
</dbReference>
<feature type="compositionally biased region" description="Low complexity" evidence="10">
    <location>
        <begin position="1438"/>
        <end position="1460"/>
    </location>
</feature>
<evidence type="ECO:0000256" key="6">
    <source>
        <dbReference type="ARBA" id="ARBA00023203"/>
    </source>
</evidence>
<dbReference type="PROSITE" id="PS50096">
    <property type="entry name" value="IQ"/>
    <property type="match status" value="1"/>
</dbReference>
<dbReference type="OrthoDB" id="6108017at2759"/>
<dbReference type="CDD" id="cd14872">
    <property type="entry name" value="MYSc_Myo4"/>
    <property type="match status" value="1"/>
</dbReference>
<evidence type="ECO:0000259" key="11">
    <source>
        <dbReference type="PROSITE" id="PS50002"/>
    </source>
</evidence>
<dbReference type="GeneID" id="14922123"/>
<dbReference type="Gene3D" id="1.20.120.720">
    <property type="entry name" value="Myosin VI head, motor domain, U50 subdomain"/>
    <property type="match status" value="1"/>
</dbReference>
<protein>
    <submittedName>
        <fullName evidence="15">Myosin1, putative</fullName>
    </submittedName>
</protein>
<sequence>MASVDGWKQYFTAEGNAYYYNEVSGETSWDPPSSLQSHDYNAEFVWIPHPVHGYITGKFIQEDYGGTSYCQTEEGELAKVAKSVLDKSVDDLVQMDDINEAMIVHNLRKRFKNDQIYTNIGTILISVNPFKRLPLYTPTVMDQYMHKGTKEMPPHTYNIADDAYRAMIDNRMNQSILISGESGAGKTECTKQCLTYFAELAGSTNGVEQNILLANPILESFGNAKTLRNNNSSRFGKWVEIHFDQKGSICGASTINYLLEKSRVVYQIKGERNFHIFYQLVKGATAEQRRRWFVSGPPESFKFLSQSGCIDVEGVDDVKEFEEVFFAMGKLGFSEDDINNCMELISAILHLGNFEFVSGQGKNVETSTVANREEVKIVATLLKNVTSKLMEIKGCDPTRIPLTPVQATDATNALAKAIYSKLFDWLVKKINESMEPQKGAKTTTIGVLDIFGFEIFDKNSFEQLCINFTNEKLQQHFNQYTFKLEEKLYQSEEVKYEHITFIDNQPVLDLIEKKQPQGLMLVLDEQISIPKSSDATFFIKANQTHGGKKHANYEEVRTSRTDFIIKHYAGDVIYDSTGMLEKNKDTLQKDLLVLSESSKQKLMNVLFPPSEGDQKTSKVTLGGQFRKQLDSLMTALNATEPHYIRCIKPNSEKQADLFHGFMSLQQLRYAGVFEAVRIRQTGYPFRYSHENFLKRYGFLVKDIHKRYGPNLKQNCDLLLKSMKGDWSKVQVGKTRVLYRAPEQRGLELQRNIAVERVTIQIQAGVRRMFARRLYKRMRAIKPVLLNAIKSRSLSVLEQAIDAAKDIEFDMKLIRDCKELRSVILKEMEITKKLTDYIGAPPNHKTYLQVEPLYAQLCAVLTEAESINYSTPLVETGQQIKYMIAQRVETREQLKQAVDGAVRVDLEAAIARAEQIGLEESEPTLAAGRQELQRIYREEELVAELLNALAVGMAMRTSETTWDHAAIDAHTLGSAIYAAESFGFRTEQGRLTLDEAKVIVEVRQHLAADDYESLSMTLKKATTTLNKNSMSQSTKTEIDEAYEELSHNTAVNDLIEKVVQAIQDHDQEMLDYGVQQADSLRITDRPEMMQAAELLNRIVNARALLREGITNVDQAQLETALADAASFAYTREEVPTAQQLLDRIYVINHDADVGLYYMEKEPLERAWAGAQEINLKTAQIDEVRNVLANDEQKFIQEQLKTANRLGDQARAIRLNIKLKEIFFGQFGKMFVFEQFGGLRKPEDFAKAKLLGREALKLGMFKWTKSPIPTSLTTLDQLAVKSATRLFKNVLGFMGDRPLPYPNALAQDLLEQCLAAPELRNEVYCQIIKQLTENPSPQSVTKGWQLMRCCLQTFPPSEEFANYLEMFLAAKGKDDKYIEYGDKRTSAPNVEQILAAKQYVTRIDLNQSTQVDTSVVPQGFVPEKLIADDTEGVIRAGSRPAQARAQPGQQAQPAGAARQQAAAPVQAAAATASYDYGQQQQQQQQGYDQQQQAYGGGADYGQQQQQQDLPAEPTEEYKQVEVVYDYDGGGDAQRLVLVKGAIITVIKEYEGWAYGSTDDGQVGLYPINYTRPI</sequence>
<dbReference type="SUPFAM" id="SSF52540">
    <property type="entry name" value="P-loop containing nucleoside triphosphate hydrolases"/>
    <property type="match status" value="1"/>
</dbReference>
<keyword evidence="3 9" id="KW-0067">ATP-binding</keyword>
<dbReference type="PANTHER" id="PTHR13140">
    <property type="entry name" value="MYOSIN"/>
    <property type="match status" value="1"/>
</dbReference>
<dbReference type="SMART" id="SM00242">
    <property type="entry name" value="MYSc"/>
    <property type="match status" value="1"/>
</dbReference>